<feature type="transmembrane region" description="Helical" evidence="1">
    <location>
        <begin position="42"/>
        <end position="63"/>
    </location>
</feature>
<gene>
    <name evidence="2" type="ORF">H5410_036945</name>
</gene>
<evidence type="ECO:0000313" key="2">
    <source>
        <dbReference type="EMBL" id="KAG5595713.1"/>
    </source>
</evidence>
<reference evidence="2 3" key="1">
    <citation type="submission" date="2020-09" db="EMBL/GenBank/DDBJ databases">
        <title>De no assembly of potato wild relative species, Solanum commersonii.</title>
        <authorList>
            <person name="Cho K."/>
        </authorList>
    </citation>
    <scope>NUCLEOTIDE SEQUENCE [LARGE SCALE GENOMIC DNA]</scope>
    <source>
        <strain evidence="2">LZ3.2</strain>
        <tissue evidence="2">Leaf</tissue>
    </source>
</reference>
<keyword evidence="1" id="KW-0812">Transmembrane</keyword>
<dbReference type="Proteomes" id="UP000824120">
    <property type="component" value="Chromosome 7"/>
</dbReference>
<keyword evidence="3" id="KW-1185">Reference proteome</keyword>
<evidence type="ECO:0000313" key="3">
    <source>
        <dbReference type="Proteomes" id="UP000824120"/>
    </source>
</evidence>
<sequence>MGNNWTVLKAKDAGLDLEVGVESRHIRQFGELGRACRTTRQFAKFPLIAFSLMLILSFGSVTFGEKPELPSLATH</sequence>
<accession>A0A9J5Y5Q3</accession>
<comment type="caution">
    <text evidence="2">The sequence shown here is derived from an EMBL/GenBank/DDBJ whole genome shotgun (WGS) entry which is preliminary data.</text>
</comment>
<evidence type="ECO:0000256" key="1">
    <source>
        <dbReference type="SAM" id="Phobius"/>
    </source>
</evidence>
<dbReference type="AlphaFoldDB" id="A0A9J5Y5Q3"/>
<name>A0A9J5Y5Q3_SOLCO</name>
<organism evidence="2 3">
    <name type="scientific">Solanum commersonii</name>
    <name type="common">Commerson's wild potato</name>
    <name type="synonym">Commerson's nightshade</name>
    <dbReference type="NCBI Taxonomy" id="4109"/>
    <lineage>
        <taxon>Eukaryota</taxon>
        <taxon>Viridiplantae</taxon>
        <taxon>Streptophyta</taxon>
        <taxon>Embryophyta</taxon>
        <taxon>Tracheophyta</taxon>
        <taxon>Spermatophyta</taxon>
        <taxon>Magnoliopsida</taxon>
        <taxon>eudicotyledons</taxon>
        <taxon>Gunneridae</taxon>
        <taxon>Pentapetalae</taxon>
        <taxon>asterids</taxon>
        <taxon>lamiids</taxon>
        <taxon>Solanales</taxon>
        <taxon>Solanaceae</taxon>
        <taxon>Solanoideae</taxon>
        <taxon>Solaneae</taxon>
        <taxon>Solanum</taxon>
    </lineage>
</organism>
<keyword evidence="1" id="KW-0472">Membrane</keyword>
<proteinExistence type="predicted"/>
<dbReference type="EMBL" id="JACXVP010000007">
    <property type="protein sequence ID" value="KAG5595713.1"/>
    <property type="molecule type" value="Genomic_DNA"/>
</dbReference>
<protein>
    <submittedName>
        <fullName evidence="2">Uncharacterized protein</fullName>
    </submittedName>
</protein>
<keyword evidence="1" id="KW-1133">Transmembrane helix</keyword>